<dbReference type="Gene3D" id="3.80.10.10">
    <property type="entry name" value="Ribonuclease Inhibitor"/>
    <property type="match status" value="4"/>
</dbReference>
<evidence type="ECO:0000256" key="1">
    <source>
        <dbReference type="ARBA" id="ARBA00022737"/>
    </source>
</evidence>
<protein>
    <recommendedName>
        <fullName evidence="7">Disease resistance N-terminal domain-containing protein</fullName>
    </recommendedName>
</protein>
<evidence type="ECO:0000313" key="9">
    <source>
        <dbReference type="Proteomes" id="UP001314170"/>
    </source>
</evidence>
<accession>A0AAV1R820</accession>
<keyword evidence="4" id="KW-0067">ATP-binding</keyword>
<dbReference type="PANTHER" id="PTHR36766:SF64">
    <property type="entry name" value="OS12G0206100 PROTEIN"/>
    <property type="match status" value="1"/>
</dbReference>
<dbReference type="SUPFAM" id="SSF52058">
    <property type="entry name" value="L domain-like"/>
    <property type="match status" value="2"/>
</dbReference>
<evidence type="ECO:0000256" key="4">
    <source>
        <dbReference type="ARBA" id="ARBA00022840"/>
    </source>
</evidence>
<gene>
    <name evidence="8" type="ORF">DCAF_LOCUS6930</name>
</gene>
<reference evidence="8 9" key="1">
    <citation type="submission" date="2024-01" db="EMBL/GenBank/DDBJ databases">
        <authorList>
            <person name="Waweru B."/>
        </authorList>
    </citation>
    <scope>NUCLEOTIDE SEQUENCE [LARGE SCALE GENOMIC DNA]</scope>
</reference>
<dbReference type="GO" id="GO:0006952">
    <property type="term" value="P:defense response"/>
    <property type="evidence" value="ECO:0007669"/>
    <property type="project" value="UniProtKB-KW"/>
</dbReference>
<dbReference type="EMBL" id="CAWUPB010000913">
    <property type="protein sequence ID" value="CAK7329182.1"/>
    <property type="molecule type" value="Genomic_DNA"/>
</dbReference>
<keyword evidence="3" id="KW-0611">Plant defense</keyword>
<dbReference type="Gene3D" id="1.20.5.4130">
    <property type="match status" value="1"/>
</dbReference>
<dbReference type="PANTHER" id="PTHR36766">
    <property type="entry name" value="PLANT BROAD-SPECTRUM MILDEW RESISTANCE PROTEIN RPW8"/>
    <property type="match status" value="1"/>
</dbReference>
<feature type="compositionally biased region" description="Polar residues" evidence="6">
    <location>
        <begin position="385"/>
        <end position="394"/>
    </location>
</feature>
<proteinExistence type="predicted"/>
<keyword evidence="9" id="KW-1185">Reference proteome</keyword>
<dbReference type="InterPro" id="IPR032675">
    <property type="entry name" value="LRR_dom_sf"/>
</dbReference>
<evidence type="ECO:0000256" key="2">
    <source>
        <dbReference type="ARBA" id="ARBA00022741"/>
    </source>
</evidence>
<sequence>MSWCDSMESLPDGMMTVMSRNHRNQCVLEQLEIQGCPSLKSFPRGKLPTTLKELRIDGCEELESEYWFLEGIMQFVYLKFSITSLPTGKFPTSLKTFEFFCCRRIQSLLSLLNLSHLTQLIIQGCDELESFPDQELPLPNLTSTDTFHCKKMRSLPNHMDSLQQLWISNCCGLVSFPETGLPLKLTSLTMRGCMNLRQPISEWRLTSLERLQMGFTSPYYNGCISDKETSHEEIFDEETSYEEISGEEASDEEISDDDTSCFQVSQSLTILVRVPPSFCSFKQDPVLINEANTSISTSLQAQKDEEAEADPLAALQLLVGKLISEWQSRLLQVRAMLNDAEQKQLTNQAMKIWLDKLRDLAYDVEDVLDEFETEALTSKLKGAESQASTSTVQPSAGMPNGPKLQEIAARWEDIMKEKNDLGLDINVLASTSLPSLEKLPALNHLIIEGMDKLRGIVVVNFPSLETLYIGDMLEWEQWYGSDGLNEEPAGGKFPKLVELTLQNCPKLIGKLPRCLPSLKKLHISRCPQLTNLPEMLPSLHEVTFRMVPNFTSLTTLEISGISGLVVLPEAFLEALVALEDLKIEECRELKYLWQDGVDVDKLANLKSLSIFLCKQLVSLVEGERGILPSSLKRLEMRWCDSMDSLPHGMMAVMSSNTNNSNQCLLEELVIENCPSLKSLPTGKLPTTLKKLIFNGCRELESEYRFLEGIIQCDAHLEYLRVSKFSITSFPTGKFPTSLKTIEFSRCRRIQSLPSLHNLSHRSRLKIEFCNELESFSDQELPSLTSLEIFDCLKLRSLPNHMDSLRQLMIKNCYGLVSFPETGLPPKLNLLRVENLRQPISEWRLHTLTSLKRLEISDTTDEDCFPDDDGLLLPTSLTSLHIHNQKKLKSISSGIQHLTSLEALTFWDCPELQVLPKEGFPATLRNLQILNCPLLGERCLKEEGDYWPIIAHIRQVVVYPKSQKRIRSHVLLDFKNLKSKPNWELCRLDSVPYSIPSQRVLLPVSDHERLREEALGCQISMNKKA</sequence>
<dbReference type="GO" id="GO:0005524">
    <property type="term" value="F:ATP binding"/>
    <property type="evidence" value="ECO:0007669"/>
    <property type="project" value="UniProtKB-KW"/>
</dbReference>
<evidence type="ECO:0000256" key="6">
    <source>
        <dbReference type="SAM" id="MobiDB-lite"/>
    </source>
</evidence>
<dbReference type="SUPFAM" id="SSF52047">
    <property type="entry name" value="RNI-like"/>
    <property type="match status" value="1"/>
</dbReference>
<name>A0AAV1R820_9ROSI</name>
<feature type="domain" description="Disease resistance N-terminal" evidence="7">
    <location>
        <begin position="314"/>
        <end position="382"/>
    </location>
</feature>
<dbReference type="AlphaFoldDB" id="A0AAV1R820"/>
<comment type="caution">
    <text evidence="8">The sequence shown here is derived from an EMBL/GenBank/DDBJ whole genome shotgun (WGS) entry which is preliminary data.</text>
</comment>
<keyword evidence="2" id="KW-0547">Nucleotide-binding</keyword>
<dbReference type="InterPro" id="IPR041118">
    <property type="entry name" value="Rx_N"/>
</dbReference>
<keyword evidence="5" id="KW-0175">Coiled coil</keyword>
<dbReference type="Pfam" id="PF18052">
    <property type="entry name" value="Rx_N"/>
    <property type="match status" value="1"/>
</dbReference>
<feature type="coiled-coil region" evidence="5">
    <location>
        <begin position="323"/>
        <end position="374"/>
    </location>
</feature>
<feature type="region of interest" description="Disordered" evidence="6">
    <location>
        <begin position="379"/>
        <end position="401"/>
    </location>
</feature>
<evidence type="ECO:0000259" key="7">
    <source>
        <dbReference type="Pfam" id="PF18052"/>
    </source>
</evidence>
<evidence type="ECO:0000313" key="8">
    <source>
        <dbReference type="EMBL" id="CAK7329182.1"/>
    </source>
</evidence>
<evidence type="ECO:0000256" key="5">
    <source>
        <dbReference type="SAM" id="Coils"/>
    </source>
</evidence>
<dbReference type="Proteomes" id="UP001314170">
    <property type="component" value="Unassembled WGS sequence"/>
</dbReference>
<evidence type="ECO:0000256" key="3">
    <source>
        <dbReference type="ARBA" id="ARBA00022821"/>
    </source>
</evidence>
<keyword evidence="1" id="KW-0677">Repeat</keyword>
<organism evidence="8 9">
    <name type="scientific">Dovyalis caffra</name>
    <dbReference type="NCBI Taxonomy" id="77055"/>
    <lineage>
        <taxon>Eukaryota</taxon>
        <taxon>Viridiplantae</taxon>
        <taxon>Streptophyta</taxon>
        <taxon>Embryophyta</taxon>
        <taxon>Tracheophyta</taxon>
        <taxon>Spermatophyta</taxon>
        <taxon>Magnoliopsida</taxon>
        <taxon>eudicotyledons</taxon>
        <taxon>Gunneridae</taxon>
        <taxon>Pentapetalae</taxon>
        <taxon>rosids</taxon>
        <taxon>fabids</taxon>
        <taxon>Malpighiales</taxon>
        <taxon>Salicaceae</taxon>
        <taxon>Flacourtieae</taxon>
        <taxon>Dovyalis</taxon>
    </lineage>
</organism>